<evidence type="ECO:0000256" key="5">
    <source>
        <dbReference type="PROSITE-ProRule" id="PRU00723"/>
    </source>
</evidence>
<evidence type="ECO:0000256" key="2">
    <source>
        <dbReference type="ARBA" id="ARBA00022771"/>
    </source>
</evidence>
<dbReference type="PROSITE" id="PS50103">
    <property type="entry name" value="ZF_C3H1"/>
    <property type="match status" value="1"/>
</dbReference>
<dbReference type="InterPro" id="IPR000571">
    <property type="entry name" value="Znf_CCCH"/>
</dbReference>
<dbReference type="Pfam" id="PF25512">
    <property type="entry name" value="zf-CCCH_AtC3H23"/>
    <property type="match status" value="1"/>
</dbReference>
<dbReference type="GO" id="GO:0008270">
    <property type="term" value="F:zinc ion binding"/>
    <property type="evidence" value="ECO:0007669"/>
    <property type="project" value="UniProtKB-KW"/>
</dbReference>
<dbReference type="Proteomes" id="UP001604277">
    <property type="component" value="Unassembled WGS sequence"/>
</dbReference>
<keyword evidence="1 5" id="KW-0479">Metal-binding</keyword>
<dbReference type="InterPro" id="IPR045234">
    <property type="entry name" value="Unkempt-like"/>
</dbReference>
<keyword evidence="4" id="KW-0238">DNA-binding</keyword>
<gene>
    <name evidence="7" type="ORF">Fot_11583</name>
</gene>
<dbReference type="InterPro" id="IPR057444">
    <property type="entry name" value="Znf-CCCH_AtC3H23-like"/>
</dbReference>
<dbReference type="EMBL" id="JBFOLJ010000003">
    <property type="protein sequence ID" value="KAL2550053.1"/>
    <property type="molecule type" value="Genomic_DNA"/>
</dbReference>
<evidence type="ECO:0000313" key="7">
    <source>
        <dbReference type="EMBL" id="KAL2550053.1"/>
    </source>
</evidence>
<keyword evidence="2 5" id="KW-0863">Zinc-finger</keyword>
<dbReference type="Gene3D" id="3.30.1370.210">
    <property type="match status" value="1"/>
</dbReference>
<name>A0ABD1WMZ2_9LAMI</name>
<accession>A0ABD1WMZ2</accession>
<dbReference type="AlphaFoldDB" id="A0ABD1WMZ2"/>
<protein>
    <submittedName>
        <fullName evidence="7">Zinc finger CCCH domain-containing protein 24-like</fullName>
    </submittedName>
</protein>
<feature type="domain" description="C3H1-type" evidence="6">
    <location>
        <begin position="80"/>
        <end position="107"/>
    </location>
</feature>
<organism evidence="7 8">
    <name type="scientific">Forsythia ovata</name>
    <dbReference type="NCBI Taxonomy" id="205694"/>
    <lineage>
        <taxon>Eukaryota</taxon>
        <taxon>Viridiplantae</taxon>
        <taxon>Streptophyta</taxon>
        <taxon>Embryophyta</taxon>
        <taxon>Tracheophyta</taxon>
        <taxon>Spermatophyta</taxon>
        <taxon>Magnoliopsida</taxon>
        <taxon>eudicotyledons</taxon>
        <taxon>Gunneridae</taxon>
        <taxon>Pentapetalae</taxon>
        <taxon>asterids</taxon>
        <taxon>lamiids</taxon>
        <taxon>Lamiales</taxon>
        <taxon>Oleaceae</taxon>
        <taxon>Forsythieae</taxon>
        <taxon>Forsythia</taxon>
    </lineage>
</organism>
<sequence length="190" mass="22486">MSNSSSRYDEPRSSVLQKTSLDLTNEFHDLLDEALYESDQFRMYGFKIKPCLRSGCNSWISCPFLHRGERARRRDPRQFNYVGIPCPDHRYGVCWRGDFCLFTHGVFEYWLHPAKYRTRRCNAGPFCTRRVCFFAHSQQELRPETLYSWYYVRGPGQWQWQWQLQLQPYIRVAAGGAFSSVAGIFAHYVP</sequence>
<dbReference type="GO" id="GO:0003677">
    <property type="term" value="F:DNA binding"/>
    <property type="evidence" value="ECO:0007669"/>
    <property type="project" value="UniProtKB-KW"/>
</dbReference>
<dbReference type="PANTHER" id="PTHR14493">
    <property type="entry name" value="UNKEMPT FAMILY MEMBER"/>
    <property type="match status" value="1"/>
</dbReference>
<keyword evidence="8" id="KW-1185">Reference proteome</keyword>
<feature type="zinc finger region" description="C3H1-type" evidence="5">
    <location>
        <begin position="80"/>
        <end position="107"/>
    </location>
</feature>
<keyword evidence="3 5" id="KW-0862">Zinc</keyword>
<proteinExistence type="predicted"/>
<evidence type="ECO:0000256" key="3">
    <source>
        <dbReference type="ARBA" id="ARBA00022833"/>
    </source>
</evidence>
<dbReference type="SMART" id="SM00356">
    <property type="entry name" value="ZnF_C3H1"/>
    <property type="match status" value="2"/>
</dbReference>
<comment type="caution">
    <text evidence="7">The sequence shown here is derived from an EMBL/GenBank/DDBJ whole genome shotgun (WGS) entry which is preliminary data.</text>
</comment>
<evidence type="ECO:0000259" key="6">
    <source>
        <dbReference type="PROSITE" id="PS50103"/>
    </source>
</evidence>
<reference evidence="8" key="1">
    <citation type="submission" date="2024-07" db="EMBL/GenBank/DDBJ databases">
        <title>Two chromosome-level genome assemblies of Korean endemic species Abeliophyllum distichum and Forsythia ovata (Oleaceae).</title>
        <authorList>
            <person name="Jang H."/>
        </authorList>
    </citation>
    <scope>NUCLEOTIDE SEQUENCE [LARGE SCALE GENOMIC DNA]</scope>
</reference>
<evidence type="ECO:0000256" key="1">
    <source>
        <dbReference type="ARBA" id="ARBA00022723"/>
    </source>
</evidence>
<dbReference type="PANTHER" id="PTHR14493:SF109">
    <property type="entry name" value="ZINC FINGER CCCH DOMAIN-CONTAINING PROTEIN 54"/>
    <property type="match status" value="1"/>
</dbReference>
<evidence type="ECO:0000313" key="8">
    <source>
        <dbReference type="Proteomes" id="UP001604277"/>
    </source>
</evidence>
<evidence type="ECO:0000256" key="4">
    <source>
        <dbReference type="ARBA" id="ARBA00023125"/>
    </source>
</evidence>